<evidence type="ECO:0000256" key="12">
    <source>
        <dbReference type="NCBIfam" id="TIGR04265"/>
    </source>
</evidence>
<dbReference type="GO" id="GO:0032049">
    <property type="term" value="P:cardiolipin biosynthetic process"/>
    <property type="evidence" value="ECO:0007669"/>
    <property type="project" value="UniProtKB-UniRule"/>
</dbReference>
<dbReference type="InterPro" id="IPR027379">
    <property type="entry name" value="CLS_N"/>
</dbReference>
<evidence type="ECO:0000256" key="3">
    <source>
        <dbReference type="ARBA" id="ARBA00022516"/>
    </source>
</evidence>
<dbReference type="CDD" id="cd09157">
    <property type="entry name" value="PLDc_CLS_unchar2_1"/>
    <property type="match status" value="1"/>
</dbReference>
<accession>A0A318E2R3</accession>
<dbReference type="RefSeq" id="WP_110266346.1">
    <property type="nucleotide sequence ID" value="NZ_CAKZQT010000018.1"/>
</dbReference>
<evidence type="ECO:0000256" key="2">
    <source>
        <dbReference type="ARBA" id="ARBA00022475"/>
    </source>
</evidence>
<keyword evidence="9 13" id="KW-0472">Membrane</keyword>
<dbReference type="SMART" id="SM00155">
    <property type="entry name" value="PLDc"/>
    <property type="match status" value="2"/>
</dbReference>
<dbReference type="GO" id="GO:0005886">
    <property type="term" value="C:plasma membrane"/>
    <property type="evidence" value="ECO:0007669"/>
    <property type="project" value="UniProtKB-SubCell"/>
</dbReference>
<evidence type="ECO:0000256" key="10">
    <source>
        <dbReference type="ARBA" id="ARBA00023209"/>
    </source>
</evidence>
<dbReference type="SUPFAM" id="SSF56024">
    <property type="entry name" value="Phospholipase D/nuclease"/>
    <property type="match status" value="2"/>
</dbReference>
<keyword evidence="2" id="KW-1003">Cell membrane</keyword>
<gene>
    <name evidence="15" type="ORF">C8D93_110129</name>
</gene>
<dbReference type="Gene3D" id="3.30.870.10">
    <property type="entry name" value="Endonuclease Chain A"/>
    <property type="match status" value="2"/>
</dbReference>
<dbReference type="OrthoDB" id="9762009at2"/>
<dbReference type="PANTHER" id="PTHR21248">
    <property type="entry name" value="CARDIOLIPIN SYNTHASE"/>
    <property type="match status" value="1"/>
</dbReference>
<dbReference type="AlphaFoldDB" id="A0A318E2R3"/>
<feature type="domain" description="PLD phosphodiesterase" evidence="14">
    <location>
        <begin position="400"/>
        <end position="427"/>
    </location>
</feature>
<dbReference type="Proteomes" id="UP000248330">
    <property type="component" value="Unassembled WGS sequence"/>
</dbReference>
<evidence type="ECO:0000256" key="5">
    <source>
        <dbReference type="ARBA" id="ARBA00022692"/>
    </source>
</evidence>
<comment type="subcellular location">
    <subcellularLocation>
        <location evidence="1">Cell membrane</location>
        <topology evidence="1">Multi-pass membrane protein</topology>
    </subcellularLocation>
</comment>
<dbReference type="Pfam" id="PF13396">
    <property type="entry name" value="PLDc_N"/>
    <property type="match status" value="1"/>
</dbReference>
<dbReference type="InterPro" id="IPR022924">
    <property type="entry name" value="Cardiolipin_synthase"/>
</dbReference>
<keyword evidence="16" id="KW-1185">Reference proteome</keyword>
<evidence type="ECO:0000256" key="11">
    <source>
        <dbReference type="ARBA" id="ARBA00023264"/>
    </source>
</evidence>
<keyword evidence="11" id="KW-1208">Phospholipid metabolism</keyword>
<evidence type="ECO:0000256" key="6">
    <source>
        <dbReference type="ARBA" id="ARBA00022737"/>
    </source>
</evidence>
<evidence type="ECO:0000256" key="8">
    <source>
        <dbReference type="ARBA" id="ARBA00023098"/>
    </source>
</evidence>
<evidence type="ECO:0000313" key="15">
    <source>
        <dbReference type="EMBL" id="PXV65311.1"/>
    </source>
</evidence>
<dbReference type="NCBIfam" id="TIGR04265">
    <property type="entry name" value="bac_cardiolipin"/>
    <property type="match status" value="1"/>
</dbReference>
<name>A0A318E2R3_9GAMM</name>
<organism evidence="15 16">
    <name type="scientific">Sinimarinibacterium flocculans</name>
    <dbReference type="NCBI Taxonomy" id="985250"/>
    <lineage>
        <taxon>Bacteria</taxon>
        <taxon>Pseudomonadati</taxon>
        <taxon>Pseudomonadota</taxon>
        <taxon>Gammaproteobacteria</taxon>
        <taxon>Nevskiales</taxon>
        <taxon>Nevskiaceae</taxon>
        <taxon>Sinimarinibacterium</taxon>
    </lineage>
</organism>
<keyword evidence="7 13" id="KW-1133">Transmembrane helix</keyword>
<proteinExistence type="predicted"/>
<dbReference type="EMBL" id="QICN01000010">
    <property type="protein sequence ID" value="PXV65311.1"/>
    <property type="molecule type" value="Genomic_DNA"/>
</dbReference>
<keyword evidence="8" id="KW-0443">Lipid metabolism</keyword>
<dbReference type="InterPro" id="IPR025202">
    <property type="entry name" value="PLD-like_dom"/>
</dbReference>
<reference evidence="15 16" key="1">
    <citation type="submission" date="2018-04" db="EMBL/GenBank/DDBJ databases">
        <title>Genomic Encyclopedia of Type Strains, Phase IV (KMG-IV): sequencing the most valuable type-strain genomes for metagenomic binning, comparative biology and taxonomic classification.</title>
        <authorList>
            <person name="Goeker M."/>
        </authorList>
    </citation>
    <scope>NUCLEOTIDE SEQUENCE [LARGE SCALE GENOMIC DNA]</scope>
    <source>
        <strain evidence="15 16">DSM 104150</strain>
    </source>
</reference>
<evidence type="ECO:0000256" key="4">
    <source>
        <dbReference type="ARBA" id="ARBA00022679"/>
    </source>
</evidence>
<evidence type="ECO:0000259" key="14">
    <source>
        <dbReference type="PROSITE" id="PS50035"/>
    </source>
</evidence>
<keyword evidence="3" id="KW-0444">Lipid biosynthesis</keyword>
<dbReference type="PANTHER" id="PTHR21248:SF22">
    <property type="entry name" value="PHOSPHOLIPASE D"/>
    <property type="match status" value="1"/>
</dbReference>
<feature type="domain" description="PLD phosphodiesterase" evidence="14">
    <location>
        <begin position="224"/>
        <end position="251"/>
    </location>
</feature>
<dbReference type="InterPro" id="IPR001736">
    <property type="entry name" value="PLipase_D/transphosphatidylase"/>
</dbReference>
<evidence type="ECO:0000256" key="7">
    <source>
        <dbReference type="ARBA" id="ARBA00022989"/>
    </source>
</evidence>
<dbReference type="Pfam" id="PF13091">
    <property type="entry name" value="PLDc_2"/>
    <property type="match status" value="2"/>
</dbReference>
<dbReference type="CDD" id="cd09163">
    <property type="entry name" value="PLDc_CLS_unchar2_2"/>
    <property type="match status" value="1"/>
</dbReference>
<dbReference type="PROSITE" id="PS50035">
    <property type="entry name" value="PLD"/>
    <property type="match status" value="2"/>
</dbReference>
<evidence type="ECO:0000256" key="9">
    <source>
        <dbReference type="ARBA" id="ARBA00023136"/>
    </source>
</evidence>
<keyword evidence="6" id="KW-0677">Repeat</keyword>
<evidence type="ECO:0000256" key="13">
    <source>
        <dbReference type="SAM" id="Phobius"/>
    </source>
</evidence>
<dbReference type="GO" id="GO:0008808">
    <property type="term" value="F:cardiolipin synthase activity"/>
    <property type="evidence" value="ECO:0007669"/>
    <property type="project" value="UniProtKB-UniRule"/>
</dbReference>
<dbReference type="EC" id="2.7.8.-" evidence="12"/>
<evidence type="ECO:0000256" key="1">
    <source>
        <dbReference type="ARBA" id="ARBA00004651"/>
    </source>
</evidence>
<keyword evidence="4" id="KW-0808">Transferase</keyword>
<protein>
    <recommendedName>
        <fullName evidence="12">Cardiolipin synthase</fullName>
        <ecNumber evidence="12">2.7.8.-</ecNumber>
    </recommendedName>
</protein>
<evidence type="ECO:0000313" key="16">
    <source>
        <dbReference type="Proteomes" id="UP000248330"/>
    </source>
</evidence>
<keyword evidence="10" id="KW-0594">Phospholipid biosynthesis</keyword>
<keyword evidence="5 13" id="KW-0812">Transmembrane</keyword>
<sequence length="487" mass="54275">MTAGSVLLLEHWRSALLALWLAIAIGAAGHALLTRRDPRAAWGWIAVCWLFPFAGPALYFLFGIDRIRTRARRLGMESRLGSASGPLHEQDVRNRADKGTHAIPMWLEEVARTADRLTGLPLLDGNRLRLLHNGDETYPRMLEAIAQARQSIALATYIFDNDDLGHRFVDALAAAAERGVDVRVLIDGFGQHYSLVPMTRRLRRAGIATAVFNRPRLLPPSLHLNLRNHRKLLLIDGETGFTGGINIGRRHLTRDAGIRRPAADLHFELQGPVLAQLAEVFAEDWRLSANENWTAPPLRALPVEAGAACRAITDGPNEDYDHLSMVLQAAISAAHREVMVMTPYFLPPTAMVAELQAAALRGVRVDVILPARNNLPFVQWASRHMLGELLRHGVRIFEQPPPFNHSKLFAVDGVYAQIGSANLDARSLELNFELAVEVYERAFAQSLGAHFTAVRARSREITLDEIQNRPLPVRLRDALCWLFSPYL</sequence>
<comment type="caution">
    <text evidence="15">The sequence shown here is derived from an EMBL/GenBank/DDBJ whole genome shotgun (WGS) entry which is preliminary data.</text>
</comment>
<feature type="transmembrane region" description="Helical" evidence="13">
    <location>
        <begin position="41"/>
        <end position="64"/>
    </location>
</feature>